<dbReference type="Gene3D" id="3.30.479.10">
    <property type="entry name" value="6-pyruvoyl tetrahydropterin synthase/QueD"/>
    <property type="match status" value="1"/>
</dbReference>
<dbReference type="GO" id="GO:0003874">
    <property type="term" value="F:6-pyruvoyltetrahydropterin synthase activity"/>
    <property type="evidence" value="ECO:0007669"/>
    <property type="project" value="UniProtKB-EC"/>
</dbReference>
<dbReference type="AlphaFoldDB" id="A0A8S3ZVN1"/>
<keyword evidence="7" id="KW-0783">Tetrahydrobiopterin biosynthesis</keyword>
<evidence type="ECO:0000256" key="8">
    <source>
        <dbReference type="ARBA" id="ARBA00023239"/>
    </source>
</evidence>
<evidence type="ECO:0000256" key="3">
    <source>
        <dbReference type="ARBA" id="ARBA00009164"/>
    </source>
</evidence>
<dbReference type="GO" id="GO:0005739">
    <property type="term" value="C:mitochondrion"/>
    <property type="evidence" value="ECO:0007669"/>
    <property type="project" value="TreeGrafter"/>
</dbReference>
<dbReference type="FunFam" id="3.30.479.10:FF:000003">
    <property type="entry name" value="6-pyruvoyl tetrahydrobiopterin synthase"/>
    <property type="match status" value="1"/>
</dbReference>
<dbReference type="InterPro" id="IPR038418">
    <property type="entry name" value="6-PTP_synth/QueD_sf"/>
</dbReference>
<dbReference type="GO" id="GO:0046872">
    <property type="term" value="F:metal ion binding"/>
    <property type="evidence" value="ECO:0007669"/>
    <property type="project" value="UniProtKB-KW"/>
</dbReference>
<accession>A0A8S3ZVN1</accession>
<dbReference type="InterPro" id="IPR007115">
    <property type="entry name" value="6-PTP_synth/QueD"/>
</dbReference>
<sequence>MLTTETSTAISAIEHISNNMSDRPVVYIQRSESFSACHRLHSRHLSNADNAALYGKCNHPNGHGHNYKVKVTLKGPVDPVTGMVINIVDLKQYIQEAIMSVLDHKNVDKDVPFFKHQVSSMENITVFIWNSMKAKLGDLLYEIKVHETDHNVAWYRGEKSN</sequence>
<evidence type="ECO:0000313" key="9">
    <source>
        <dbReference type="EMBL" id="CAG5131036.1"/>
    </source>
</evidence>
<evidence type="ECO:0000256" key="7">
    <source>
        <dbReference type="ARBA" id="ARBA00023007"/>
    </source>
</evidence>
<reference evidence="9" key="1">
    <citation type="submission" date="2021-04" db="EMBL/GenBank/DDBJ databases">
        <authorList>
            <consortium name="Molecular Ecology Group"/>
        </authorList>
    </citation>
    <scope>NUCLEOTIDE SEQUENCE</scope>
</reference>
<keyword evidence="6" id="KW-0862">Zinc</keyword>
<dbReference type="SUPFAM" id="SSF55620">
    <property type="entry name" value="Tetrahydrobiopterin biosynthesis enzymes-like"/>
    <property type="match status" value="1"/>
</dbReference>
<comment type="similarity">
    <text evidence="3">Belongs to the PTPS family.</text>
</comment>
<evidence type="ECO:0000313" key="10">
    <source>
        <dbReference type="Proteomes" id="UP000678393"/>
    </source>
</evidence>
<evidence type="ECO:0000256" key="2">
    <source>
        <dbReference type="ARBA" id="ARBA00005126"/>
    </source>
</evidence>
<evidence type="ECO:0000256" key="1">
    <source>
        <dbReference type="ARBA" id="ARBA00001947"/>
    </source>
</evidence>
<dbReference type="Proteomes" id="UP000678393">
    <property type="component" value="Unassembled WGS sequence"/>
</dbReference>
<name>A0A8S3ZVN1_9EUPU</name>
<keyword evidence="5" id="KW-0479">Metal-binding</keyword>
<keyword evidence="10" id="KW-1185">Reference proteome</keyword>
<organism evidence="9 10">
    <name type="scientific">Candidula unifasciata</name>
    <dbReference type="NCBI Taxonomy" id="100452"/>
    <lineage>
        <taxon>Eukaryota</taxon>
        <taxon>Metazoa</taxon>
        <taxon>Spiralia</taxon>
        <taxon>Lophotrochozoa</taxon>
        <taxon>Mollusca</taxon>
        <taxon>Gastropoda</taxon>
        <taxon>Heterobranchia</taxon>
        <taxon>Euthyneura</taxon>
        <taxon>Panpulmonata</taxon>
        <taxon>Eupulmonata</taxon>
        <taxon>Stylommatophora</taxon>
        <taxon>Helicina</taxon>
        <taxon>Helicoidea</taxon>
        <taxon>Geomitridae</taxon>
        <taxon>Candidula</taxon>
    </lineage>
</organism>
<dbReference type="EC" id="4.2.3.12" evidence="4"/>
<dbReference type="OrthoDB" id="14045at2759"/>
<dbReference type="PANTHER" id="PTHR12589:SF7">
    <property type="entry name" value="6-PYRUVOYL TETRAHYDROBIOPTERIN SYNTHASE"/>
    <property type="match status" value="1"/>
</dbReference>
<dbReference type="GO" id="GO:0006729">
    <property type="term" value="P:tetrahydrobiopterin biosynthetic process"/>
    <property type="evidence" value="ECO:0007669"/>
    <property type="project" value="UniProtKB-KW"/>
</dbReference>
<evidence type="ECO:0000256" key="5">
    <source>
        <dbReference type="ARBA" id="ARBA00022723"/>
    </source>
</evidence>
<keyword evidence="8" id="KW-0456">Lyase</keyword>
<evidence type="ECO:0000256" key="6">
    <source>
        <dbReference type="ARBA" id="ARBA00022833"/>
    </source>
</evidence>
<comment type="caution">
    <text evidence="9">The sequence shown here is derived from an EMBL/GenBank/DDBJ whole genome shotgun (WGS) entry which is preliminary data.</text>
</comment>
<comment type="cofactor">
    <cofactor evidence="1">
        <name>Zn(2+)</name>
        <dbReference type="ChEBI" id="CHEBI:29105"/>
    </cofactor>
</comment>
<dbReference type="Pfam" id="PF01242">
    <property type="entry name" value="PTPS"/>
    <property type="match status" value="1"/>
</dbReference>
<evidence type="ECO:0000256" key="4">
    <source>
        <dbReference type="ARBA" id="ARBA00013100"/>
    </source>
</evidence>
<proteinExistence type="inferred from homology"/>
<dbReference type="EMBL" id="CAJHNH020004445">
    <property type="protein sequence ID" value="CAG5131036.1"/>
    <property type="molecule type" value="Genomic_DNA"/>
</dbReference>
<dbReference type="PANTHER" id="PTHR12589">
    <property type="entry name" value="PYRUVOYL TETRAHYDROBIOPTERIN SYNTHASE"/>
    <property type="match status" value="1"/>
</dbReference>
<gene>
    <name evidence="9" type="ORF">CUNI_LOCUS16594</name>
</gene>
<protein>
    <recommendedName>
        <fullName evidence="4">6-pyruvoyltetrahydropterin synthase</fullName>
        <ecNumber evidence="4">4.2.3.12</ecNumber>
    </recommendedName>
</protein>
<comment type="pathway">
    <text evidence="2">Cofactor biosynthesis; tetrahydrobiopterin biosynthesis; tetrahydrobiopterin from 7,8-dihydroneopterin triphosphate: step 1/3.</text>
</comment>